<organism evidence="2 3">
    <name type="scientific">Litchfieldia luteola</name>
    <dbReference type="NCBI Taxonomy" id="682179"/>
    <lineage>
        <taxon>Bacteria</taxon>
        <taxon>Bacillati</taxon>
        <taxon>Bacillota</taxon>
        <taxon>Bacilli</taxon>
        <taxon>Bacillales</taxon>
        <taxon>Bacillaceae</taxon>
        <taxon>Litchfieldia</taxon>
    </lineage>
</organism>
<keyword evidence="3" id="KW-1185">Reference proteome</keyword>
<dbReference type="PIRSF" id="PIRSF000390">
    <property type="entry name" value="PLP_StrS"/>
    <property type="match status" value="1"/>
</dbReference>
<dbReference type="EMBL" id="JADCLJ010000007">
    <property type="protein sequence ID" value="MBE4907142.1"/>
    <property type="molecule type" value="Genomic_DNA"/>
</dbReference>
<dbReference type="PANTHER" id="PTHR30244">
    <property type="entry name" value="TRANSAMINASE"/>
    <property type="match status" value="1"/>
</dbReference>
<dbReference type="SUPFAM" id="SSF53383">
    <property type="entry name" value="PLP-dependent transferases"/>
    <property type="match status" value="1"/>
</dbReference>
<reference evidence="2 3" key="1">
    <citation type="submission" date="2020-10" db="EMBL/GenBank/DDBJ databases">
        <title>Bacillus sp. HD4P25, an endophyte from a halophyte.</title>
        <authorList>
            <person name="Sun J.-Q."/>
        </authorList>
    </citation>
    <scope>NUCLEOTIDE SEQUENCE [LARGE SCALE GENOMIC DNA]</scope>
    <source>
        <strain evidence="2 3">YIM 93174</strain>
    </source>
</reference>
<keyword evidence="2" id="KW-0032">Aminotransferase</keyword>
<dbReference type="InterPro" id="IPR000653">
    <property type="entry name" value="DegT/StrS_aminotransferase"/>
</dbReference>
<evidence type="ECO:0000313" key="3">
    <source>
        <dbReference type="Proteomes" id="UP001516662"/>
    </source>
</evidence>
<evidence type="ECO:0000313" key="2">
    <source>
        <dbReference type="EMBL" id="MBE4907142.1"/>
    </source>
</evidence>
<keyword evidence="1" id="KW-0663">Pyridoxal phosphate</keyword>
<dbReference type="InterPro" id="IPR015424">
    <property type="entry name" value="PyrdxlP-dep_Trfase"/>
</dbReference>
<dbReference type="InterPro" id="IPR015421">
    <property type="entry name" value="PyrdxlP-dep_Trfase_major"/>
</dbReference>
<gene>
    <name evidence="2" type="ORF">IMZ08_03595</name>
</gene>
<dbReference type="PANTHER" id="PTHR30244:SF34">
    <property type="entry name" value="DTDP-4-AMINO-4,6-DIDEOXYGALACTOSE TRANSAMINASE"/>
    <property type="match status" value="1"/>
</dbReference>
<sequence>MNNNLIPHNKPTIGIQEEKAAINVLRSGWLAGGSEVQKFENEFCEYLGFPRGHAVAVSSGTAALYLALWSLDSQGKRVAFPAYTCSALRNATAMAGGIEMLVDNNETSHNMNCDLLNKLRPDIAIIPHMYGIPQNLTKLPKNIKIIEDCAQSLGAKVNGIPAGLQGDIGIYSFYATKVITSGGQGGMVVSKDKVIIDRIRDYRLFDQRKDHAHRFNFQMTDLQAAIGRVQLSKLPSFIKRREEIFQLYKKAGFPLLEEHSSDLQPIRFRAIIKTRHQQKLLDGLEKANIKATIPLKAEELLGPGHLYHHSFDWTQSTVSLPIYPSLKNEEVERVIEAVSRMIT</sequence>
<proteinExistence type="inferred from homology"/>
<accession>A0ABR9QF72</accession>
<comment type="caution">
    <text evidence="2">The sequence shown here is derived from an EMBL/GenBank/DDBJ whole genome shotgun (WGS) entry which is preliminary data.</text>
</comment>
<dbReference type="Proteomes" id="UP001516662">
    <property type="component" value="Unassembled WGS sequence"/>
</dbReference>
<keyword evidence="2" id="KW-0808">Transferase</keyword>
<dbReference type="Gene3D" id="3.40.640.10">
    <property type="entry name" value="Type I PLP-dependent aspartate aminotransferase-like (Major domain)"/>
    <property type="match status" value="1"/>
</dbReference>
<name>A0ABR9QF72_9BACI</name>
<dbReference type="GO" id="GO:0008483">
    <property type="term" value="F:transaminase activity"/>
    <property type="evidence" value="ECO:0007669"/>
    <property type="project" value="UniProtKB-KW"/>
</dbReference>
<dbReference type="RefSeq" id="WP_193534617.1">
    <property type="nucleotide sequence ID" value="NZ_JADCLJ010000007.1"/>
</dbReference>
<evidence type="ECO:0000256" key="1">
    <source>
        <dbReference type="RuleBase" id="RU004508"/>
    </source>
</evidence>
<dbReference type="Pfam" id="PF01041">
    <property type="entry name" value="DegT_DnrJ_EryC1"/>
    <property type="match status" value="1"/>
</dbReference>
<protein>
    <submittedName>
        <fullName evidence="2">DegT/DnrJ/EryC1/StrS family aminotransferase</fullName>
    </submittedName>
</protein>
<comment type="similarity">
    <text evidence="1">Belongs to the DegT/DnrJ/EryC1 family.</text>
</comment>